<feature type="domain" description="ABC transporter" evidence="5">
    <location>
        <begin position="11"/>
        <end position="266"/>
    </location>
</feature>
<keyword evidence="2" id="KW-0813">Transport</keyword>
<dbReference type="PROSITE" id="PS50893">
    <property type="entry name" value="ABC_TRANSPORTER_2"/>
    <property type="match status" value="1"/>
</dbReference>
<gene>
    <name evidence="6" type="ORF">EG850_01135</name>
</gene>
<protein>
    <submittedName>
        <fullName evidence="6">ATP-binding cassette domain-containing protein</fullName>
    </submittedName>
</protein>
<evidence type="ECO:0000256" key="4">
    <source>
        <dbReference type="ARBA" id="ARBA00022840"/>
    </source>
</evidence>
<dbReference type="GO" id="GO:0016887">
    <property type="term" value="F:ATP hydrolysis activity"/>
    <property type="evidence" value="ECO:0007669"/>
    <property type="project" value="InterPro"/>
</dbReference>
<keyword evidence="3" id="KW-0547">Nucleotide-binding</keyword>
<dbReference type="RefSeq" id="WP_124968995.1">
    <property type="nucleotide sequence ID" value="NZ_RQVS01000001.1"/>
</dbReference>
<dbReference type="Proteomes" id="UP000274391">
    <property type="component" value="Unassembled WGS sequence"/>
</dbReference>
<proteinExistence type="inferred from homology"/>
<evidence type="ECO:0000256" key="3">
    <source>
        <dbReference type="ARBA" id="ARBA00022741"/>
    </source>
</evidence>
<comment type="similarity">
    <text evidence="1">Belongs to the ABC transporter superfamily.</text>
</comment>
<dbReference type="SUPFAM" id="SSF52540">
    <property type="entry name" value="P-loop containing nucleoside triphosphate hydrolases"/>
    <property type="match status" value="1"/>
</dbReference>
<evidence type="ECO:0000313" key="7">
    <source>
        <dbReference type="Proteomes" id="UP000274391"/>
    </source>
</evidence>
<comment type="caution">
    <text evidence="6">The sequence shown here is derived from an EMBL/GenBank/DDBJ whole genome shotgun (WGS) entry which is preliminary data.</text>
</comment>
<dbReference type="Pfam" id="PF00005">
    <property type="entry name" value="ABC_tran"/>
    <property type="match status" value="1"/>
</dbReference>
<evidence type="ECO:0000256" key="1">
    <source>
        <dbReference type="ARBA" id="ARBA00005417"/>
    </source>
</evidence>
<reference evidence="6 7" key="1">
    <citation type="submission" date="2018-11" db="EMBL/GenBank/DDBJ databases">
        <title>YIM 102482-1 draft genome.</title>
        <authorList>
            <person name="Li G."/>
            <person name="Jiang Y."/>
        </authorList>
    </citation>
    <scope>NUCLEOTIDE SEQUENCE [LARGE SCALE GENOMIC DNA]</scope>
    <source>
        <strain evidence="6 7">YIM 102482-1</strain>
    </source>
</reference>
<organism evidence="6 7">
    <name type="scientific">Gulosibacter macacae</name>
    <dbReference type="NCBI Taxonomy" id="2488791"/>
    <lineage>
        <taxon>Bacteria</taxon>
        <taxon>Bacillati</taxon>
        <taxon>Actinomycetota</taxon>
        <taxon>Actinomycetes</taxon>
        <taxon>Micrococcales</taxon>
        <taxon>Microbacteriaceae</taxon>
        <taxon>Gulosibacter</taxon>
    </lineage>
</organism>
<accession>A0A3P3W168</accession>
<evidence type="ECO:0000256" key="2">
    <source>
        <dbReference type="ARBA" id="ARBA00022448"/>
    </source>
</evidence>
<dbReference type="InterPro" id="IPR003439">
    <property type="entry name" value="ABC_transporter-like_ATP-bd"/>
</dbReference>
<dbReference type="PANTHER" id="PTHR43776:SF7">
    <property type="entry name" value="D,D-DIPEPTIDE TRANSPORT ATP-BINDING PROTEIN DDPF-RELATED"/>
    <property type="match status" value="1"/>
</dbReference>
<dbReference type="EMBL" id="RQVS01000001">
    <property type="protein sequence ID" value="RRJ88775.1"/>
    <property type="molecule type" value="Genomic_DNA"/>
</dbReference>
<name>A0A3P3W168_9MICO</name>
<dbReference type="InterPro" id="IPR003593">
    <property type="entry name" value="AAA+_ATPase"/>
</dbReference>
<dbReference type="InterPro" id="IPR050319">
    <property type="entry name" value="ABC_transp_ATP-bind"/>
</dbReference>
<dbReference type="InterPro" id="IPR027417">
    <property type="entry name" value="P-loop_NTPase"/>
</dbReference>
<evidence type="ECO:0000313" key="6">
    <source>
        <dbReference type="EMBL" id="RRJ88775.1"/>
    </source>
</evidence>
<dbReference type="GO" id="GO:0005524">
    <property type="term" value="F:ATP binding"/>
    <property type="evidence" value="ECO:0007669"/>
    <property type="project" value="UniProtKB-KW"/>
</dbReference>
<dbReference type="AlphaFoldDB" id="A0A3P3W168"/>
<evidence type="ECO:0000259" key="5">
    <source>
        <dbReference type="PROSITE" id="PS50893"/>
    </source>
</evidence>
<sequence>MVTGTALSTAIRVENLSVSYGPQRGDAGQRVLSGASFSVPKGRILGIVGTAGSGKTALGRVLSGRGLVSHEGETPWISGGQAEVAGIDLRRPSRDDLRRLTLDIGYLSQTSGDELRNDLTIAENIADPILSRDRDFDQRALGRAAAMLIDAVDLELGMLNRFPFELSRGQRQRVAFAKALIVEPAVFIVDEPAQGVDIIARPALFSLLERLNRARDLTMIVISHDLATIERLTSEVLVVDRGVVLAQGDIDEVLRDPDDEYLRRLRDAREFARAPLPGLVDRETIAAAERVVGGLFADEDLEAEAVDAAEQDRQRLIEDRPEFARFHHEVTEASTDATTKDAKE</sequence>
<dbReference type="PANTHER" id="PTHR43776">
    <property type="entry name" value="TRANSPORT ATP-BINDING PROTEIN"/>
    <property type="match status" value="1"/>
</dbReference>
<dbReference type="Gene3D" id="3.40.50.300">
    <property type="entry name" value="P-loop containing nucleotide triphosphate hydrolases"/>
    <property type="match status" value="1"/>
</dbReference>
<dbReference type="GO" id="GO:0055085">
    <property type="term" value="P:transmembrane transport"/>
    <property type="evidence" value="ECO:0007669"/>
    <property type="project" value="UniProtKB-ARBA"/>
</dbReference>
<dbReference type="OrthoDB" id="5113678at2"/>
<keyword evidence="7" id="KW-1185">Reference proteome</keyword>
<dbReference type="SMART" id="SM00382">
    <property type="entry name" value="AAA"/>
    <property type="match status" value="1"/>
</dbReference>
<keyword evidence="4 6" id="KW-0067">ATP-binding</keyword>